<dbReference type="EMBL" id="KV453841">
    <property type="protein sequence ID" value="ODV91932.1"/>
    <property type="molecule type" value="Genomic_DNA"/>
</dbReference>
<evidence type="ECO:0000313" key="2">
    <source>
        <dbReference type="Proteomes" id="UP000095023"/>
    </source>
</evidence>
<evidence type="ECO:0000313" key="1">
    <source>
        <dbReference type="EMBL" id="ODV91932.1"/>
    </source>
</evidence>
<dbReference type="AlphaFoldDB" id="A0A1E4TJK8"/>
<reference evidence="2" key="1">
    <citation type="submission" date="2016-02" db="EMBL/GenBank/DDBJ databases">
        <title>Comparative genomics of biotechnologically important yeasts.</title>
        <authorList>
            <consortium name="DOE Joint Genome Institute"/>
            <person name="Riley R."/>
            <person name="Haridas S."/>
            <person name="Wolfe K.H."/>
            <person name="Lopes M.R."/>
            <person name="Hittinger C.T."/>
            <person name="Goker M."/>
            <person name="Salamov A."/>
            <person name="Wisecaver J."/>
            <person name="Long T.M."/>
            <person name="Aerts A.L."/>
            <person name="Barry K."/>
            <person name="Choi C."/>
            <person name="Clum A."/>
            <person name="Coughlan A.Y."/>
            <person name="Deshpande S."/>
            <person name="Douglass A.P."/>
            <person name="Hanson S.J."/>
            <person name="Klenk H.-P."/>
            <person name="Labutti K."/>
            <person name="Lapidus A."/>
            <person name="Lindquist E."/>
            <person name="Lipzen A."/>
            <person name="Meier-Kolthoff J.P."/>
            <person name="Ohm R.A."/>
            <person name="Otillar R.P."/>
            <person name="Pangilinan J."/>
            <person name="Peng Y."/>
            <person name="Rokas A."/>
            <person name="Rosa C.A."/>
            <person name="Scheuner C."/>
            <person name="Sibirny A.A."/>
            <person name="Slot J.C."/>
            <person name="Stielow J.B."/>
            <person name="Sun H."/>
            <person name="Kurtzman C.P."/>
            <person name="Blackwell M."/>
            <person name="Jeffries T.W."/>
            <person name="Grigoriev I.V."/>
        </authorList>
    </citation>
    <scope>NUCLEOTIDE SEQUENCE [LARGE SCALE GENOMIC DNA]</scope>
    <source>
        <strain evidence="2">NRRL Y-17796</strain>
    </source>
</reference>
<accession>A0A1E4TJK8</accession>
<proteinExistence type="predicted"/>
<name>A0A1E4TJK8_9ASCO</name>
<keyword evidence="2" id="KW-1185">Reference proteome</keyword>
<dbReference type="Proteomes" id="UP000095023">
    <property type="component" value="Unassembled WGS sequence"/>
</dbReference>
<sequence length="384" mass="41744">MDSDSDDSDLDQILNEYKETPIAKRAPPLVQSPTVDINDAISKYKRSIGSVQTFSKIGLNAKSSKTVSTKDTTDHLLTAGVAEDDTDTVIKTLNNKSTEAIVQTNHNFFNSVNWNASLESPSPLLSSLFQGLAQLENASSISIECSKRSLRNLTSSETVTETDSLDVARAIESILSQDESKTANPYVVIFAVVQLSTETVLKTPSPESLASLLLIVVKLLVDSHYLPYTRSLHVLVTAIGGAINDALFVAEKINEKIVTEPEAVRSALIISLPTPTVSLIDVKRKLAYEFLGLKEINDAKSWSELIPRAPSVDPNIIATNANLIRFVLSVDTKNSNSLFNDLVLFSRSDNTWAALKANASVSNLRARARALSEIPSALFLRPST</sequence>
<gene>
    <name evidence="1" type="ORF">CANCADRAFT_30224</name>
</gene>
<organism evidence="1 2">
    <name type="scientific">Tortispora caseinolytica NRRL Y-17796</name>
    <dbReference type="NCBI Taxonomy" id="767744"/>
    <lineage>
        <taxon>Eukaryota</taxon>
        <taxon>Fungi</taxon>
        <taxon>Dikarya</taxon>
        <taxon>Ascomycota</taxon>
        <taxon>Saccharomycotina</taxon>
        <taxon>Trigonopsidomycetes</taxon>
        <taxon>Trigonopsidales</taxon>
        <taxon>Trigonopsidaceae</taxon>
        <taxon>Tortispora</taxon>
    </lineage>
</organism>
<protein>
    <submittedName>
        <fullName evidence="1">Uncharacterized protein</fullName>
    </submittedName>
</protein>